<keyword evidence="2" id="KW-1185">Reference proteome</keyword>
<evidence type="ECO:0000313" key="1">
    <source>
        <dbReference type="EMBL" id="KAA0721608.1"/>
    </source>
</evidence>
<gene>
    <name evidence="1" type="ORF">E1301_Tti024036</name>
</gene>
<organism evidence="1 2">
    <name type="scientific">Triplophysa tibetana</name>
    <dbReference type="NCBI Taxonomy" id="1572043"/>
    <lineage>
        <taxon>Eukaryota</taxon>
        <taxon>Metazoa</taxon>
        <taxon>Chordata</taxon>
        <taxon>Craniata</taxon>
        <taxon>Vertebrata</taxon>
        <taxon>Euteleostomi</taxon>
        <taxon>Actinopterygii</taxon>
        <taxon>Neopterygii</taxon>
        <taxon>Teleostei</taxon>
        <taxon>Ostariophysi</taxon>
        <taxon>Cypriniformes</taxon>
        <taxon>Nemacheilidae</taxon>
        <taxon>Triplophysa</taxon>
    </lineage>
</organism>
<name>A0A5A9PIF0_9TELE</name>
<proteinExistence type="predicted"/>
<sequence>MTMRKFSRYPGCQVEAIRKCCSACYASLSKSKKTEAFKDRLDNEWGRGSGKTGIRHEMFLLPKLQWCRKL</sequence>
<accession>A0A5A9PIF0</accession>
<protein>
    <submittedName>
        <fullName evidence="1">Uncharacterized protein</fullName>
    </submittedName>
</protein>
<comment type="caution">
    <text evidence="1">The sequence shown here is derived from an EMBL/GenBank/DDBJ whole genome shotgun (WGS) entry which is preliminary data.</text>
</comment>
<reference evidence="1 2" key="1">
    <citation type="journal article" date="2019" name="Mol. Ecol. Resour.">
        <title>Chromosome-level genome assembly of Triplophysa tibetana, a fish adapted to the harsh high-altitude environment of the Tibetan Plateau.</title>
        <authorList>
            <person name="Yang X."/>
            <person name="Liu H."/>
            <person name="Ma Z."/>
            <person name="Zou Y."/>
            <person name="Zou M."/>
            <person name="Mao Y."/>
            <person name="Li X."/>
            <person name="Wang H."/>
            <person name="Chen T."/>
            <person name="Wang W."/>
            <person name="Yang R."/>
        </authorList>
    </citation>
    <scope>NUCLEOTIDE SEQUENCE [LARGE SCALE GENOMIC DNA]</scope>
    <source>
        <strain evidence="1">TTIB1903HZAU</strain>
        <tissue evidence="1">Muscle</tissue>
    </source>
</reference>
<evidence type="ECO:0000313" key="2">
    <source>
        <dbReference type="Proteomes" id="UP000324632"/>
    </source>
</evidence>
<dbReference type="AlphaFoldDB" id="A0A5A9PIF0"/>
<dbReference type="EMBL" id="SOYY01000005">
    <property type="protein sequence ID" value="KAA0721608.1"/>
    <property type="molecule type" value="Genomic_DNA"/>
</dbReference>
<dbReference type="Proteomes" id="UP000324632">
    <property type="component" value="Chromosome 5"/>
</dbReference>